<evidence type="ECO:0000313" key="2">
    <source>
        <dbReference type="Proteomes" id="UP001241072"/>
    </source>
</evidence>
<evidence type="ECO:0008006" key="3">
    <source>
        <dbReference type="Google" id="ProtNLM"/>
    </source>
</evidence>
<dbReference type="EMBL" id="JAUQUB010000004">
    <property type="protein sequence ID" value="MDO7883300.1"/>
    <property type="molecule type" value="Genomic_DNA"/>
</dbReference>
<proteinExistence type="predicted"/>
<dbReference type="RefSeq" id="WP_305003730.1">
    <property type="nucleotide sequence ID" value="NZ_JAUQUB010000004.1"/>
</dbReference>
<dbReference type="InterPro" id="IPR008928">
    <property type="entry name" value="6-hairpin_glycosidase_sf"/>
</dbReference>
<keyword evidence="2" id="KW-1185">Reference proteome</keyword>
<dbReference type="SUPFAM" id="SSF48208">
    <property type="entry name" value="Six-hairpin glycosidases"/>
    <property type="match status" value="1"/>
</dbReference>
<reference evidence="1 2" key="1">
    <citation type="submission" date="2023-07" db="EMBL/GenBank/DDBJ databases">
        <title>Protaetiibacter sp. nov WY-16 isolated from soil.</title>
        <authorList>
            <person name="Liu B."/>
            <person name="Wan Y."/>
        </authorList>
    </citation>
    <scope>NUCLEOTIDE SEQUENCE [LARGE SCALE GENOMIC DNA]</scope>
    <source>
        <strain evidence="1 2">WY-16</strain>
    </source>
</reference>
<comment type="caution">
    <text evidence="1">The sequence shown here is derived from an EMBL/GenBank/DDBJ whole genome shotgun (WGS) entry which is preliminary data.</text>
</comment>
<accession>A0ABT9BV65</accession>
<evidence type="ECO:0000313" key="1">
    <source>
        <dbReference type="EMBL" id="MDO7883300.1"/>
    </source>
</evidence>
<gene>
    <name evidence="1" type="ORF">Q5716_13780</name>
</gene>
<sequence length="613" mass="66294">MSESLTTFAPIETPESLHPTGSLLVALPEIDDRGWCRSINIAHEGQRGLVAAHSDSALIRPVVTVDGVEASPGLEWRRLGHWVPSARGSDERGELGLAYLAPVAEQGVVARVEWTNTTGSPQEVALAFTGEWSAVQVHHFKAKRLSVGLRERDDEWTGARTVYAGADRLLLSISWRAGEGAAHGGHPAHGWLTERSGTLEPGDSLSLEVFIGVATEPDGSGATALHLRRRGADALLAGTLDWLDARSLGTGDDALDARLNENLFFSYFFAQADCLDSGRAVMLTSRSPRYYVSGAFWSRDAYWWTFPAILLADPARARRVLVESIASAGSDIAHHALYITGQRLYPGFELDELTAPLLAIWRYTDSTGDRSVLREPAIAAFLDHYRAELAEWFDADLGLYGTFLLPTDDPTDFPFVTTDNATVAVGFRILAAFDESPTAAARLLDRALSVELALVDRAITADGRWAWAIDSSGAHELREEPPLGLRLLDYFGVVDAPARAATERWLVTDYEYHFGGAYPGAGAPHFASPSSFDLGNRMLTANADLGDPVEQFVAAPLDNGLGCESWDPLTGQVVTGAAMASVAGFLAWTAWANRTGHRRWNDPFGSGAQGGPR</sequence>
<name>A0ABT9BV65_9MICO</name>
<dbReference type="Gene3D" id="1.50.10.10">
    <property type="match status" value="1"/>
</dbReference>
<dbReference type="Proteomes" id="UP001241072">
    <property type="component" value="Unassembled WGS sequence"/>
</dbReference>
<protein>
    <recommendedName>
        <fullName evidence="3">Metal-independent alpha-mannosidase</fullName>
    </recommendedName>
</protein>
<dbReference type="InterPro" id="IPR012341">
    <property type="entry name" value="6hp_glycosidase-like_sf"/>
</dbReference>
<organism evidence="1 2">
    <name type="scientific">Antiquaquibacter soli</name>
    <dbReference type="NCBI Taxonomy" id="3064523"/>
    <lineage>
        <taxon>Bacteria</taxon>
        <taxon>Bacillati</taxon>
        <taxon>Actinomycetota</taxon>
        <taxon>Actinomycetes</taxon>
        <taxon>Micrococcales</taxon>
        <taxon>Microbacteriaceae</taxon>
        <taxon>Antiquaquibacter</taxon>
    </lineage>
</organism>